<name>A0ABV9T3D1_9BACT</name>
<sequence length="88" mass="10097">MNEKGVDYPAFAKERASGVQNKLISHYRSMTLFLKKLWQACGHPGLPFFIGVDFFEKHFQQLKIKEKGGRLALIIPLILKNSARKCFT</sequence>
<dbReference type="RefSeq" id="WP_377065722.1">
    <property type="nucleotide sequence ID" value="NZ_JBHSJJ010000009.1"/>
</dbReference>
<evidence type="ECO:0000313" key="1">
    <source>
        <dbReference type="EMBL" id="MFC4873139.1"/>
    </source>
</evidence>
<dbReference type="EMBL" id="JBHSJJ010000009">
    <property type="protein sequence ID" value="MFC4873139.1"/>
    <property type="molecule type" value="Genomic_DNA"/>
</dbReference>
<proteinExistence type="predicted"/>
<evidence type="ECO:0000313" key="2">
    <source>
        <dbReference type="Proteomes" id="UP001595818"/>
    </source>
</evidence>
<keyword evidence="2" id="KW-1185">Reference proteome</keyword>
<organism evidence="1 2">
    <name type="scientific">Negadavirga shengliensis</name>
    <dbReference type="NCBI Taxonomy" id="1389218"/>
    <lineage>
        <taxon>Bacteria</taxon>
        <taxon>Pseudomonadati</taxon>
        <taxon>Bacteroidota</taxon>
        <taxon>Cytophagia</taxon>
        <taxon>Cytophagales</taxon>
        <taxon>Cyclobacteriaceae</taxon>
        <taxon>Negadavirga</taxon>
    </lineage>
</organism>
<reference evidence="2" key="1">
    <citation type="journal article" date="2019" name="Int. J. Syst. Evol. Microbiol.">
        <title>The Global Catalogue of Microorganisms (GCM) 10K type strain sequencing project: providing services to taxonomists for standard genome sequencing and annotation.</title>
        <authorList>
            <consortium name="The Broad Institute Genomics Platform"/>
            <consortium name="The Broad Institute Genome Sequencing Center for Infectious Disease"/>
            <person name="Wu L."/>
            <person name="Ma J."/>
        </authorList>
    </citation>
    <scope>NUCLEOTIDE SEQUENCE [LARGE SCALE GENOMIC DNA]</scope>
    <source>
        <strain evidence="2">CGMCC 4.7466</strain>
    </source>
</reference>
<dbReference type="Proteomes" id="UP001595818">
    <property type="component" value="Unassembled WGS sequence"/>
</dbReference>
<gene>
    <name evidence="1" type="ORF">ACFPFU_15680</name>
</gene>
<accession>A0ABV9T3D1</accession>
<protein>
    <submittedName>
        <fullName evidence="1">Uncharacterized protein</fullName>
    </submittedName>
</protein>
<comment type="caution">
    <text evidence="1">The sequence shown here is derived from an EMBL/GenBank/DDBJ whole genome shotgun (WGS) entry which is preliminary data.</text>
</comment>